<dbReference type="InterPro" id="IPR039442">
    <property type="entry name" value="Mrr-like_dom"/>
</dbReference>
<evidence type="ECO:0000259" key="1">
    <source>
        <dbReference type="Pfam" id="PF13156"/>
    </source>
</evidence>
<organism evidence="2 3">
    <name type="scientific">Planktotalea frisia</name>
    <dbReference type="NCBI Taxonomy" id="696762"/>
    <lineage>
        <taxon>Bacteria</taxon>
        <taxon>Pseudomonadati</taxon>
        <taxon>Pseudomonadota</taxon>
        <taxon>Alphaproteobacteria</taxon>
        <taxon>Rhodobacterales</taxon>
        <taxon>Paracoccaceae</taxon>
        <taxon>Planktotalea</taxon>
    </lineage>
</organism>
<dbReference type="EMBL" id="MLCB01000053">
    <property type="protein sequence ID" value="OJI95153.1"/>
    <property type="molecule type" value="Genomic_DNA"/>
</dbReference>
<protein>
    <recommendedName>
        <fullName evidence="1">Mrr-like domain-containing protein</fullName>
    </recommendedName>
</protein>
<dbReference type="AlphaFoldDB" id="A0A1L9P148"/>
<gene>
    <name evidence="2" type="ORF">PFRI_06060</name>
</gene>
<sequence length="130" mass="15269">MATFDQFIASIRTEFGEQGAGKKFEVFCKWFLENDPEWSKTVDKVWLWDDYHNKWQRQDLGTDLVFRDNEGLIWAVQAKCYGEHRTTTKGDMNSFLNDMGRTGVDRGLWIRLSAYLSSHCDDFLFPLTIL</sequence>
<dbReference type="InterPro" id="IPR011335">
    <property type="entry name" value="Restrct_endonuc-II-like"/>
</dbReference>
<dbReference type="OrthoDB" id="9803459at2"/>
<reference evidence="2 3" key="1">
    <citation type="submission" date="2016-10" db="EMBL/GenBank/DDBJ databases">
        <title>Genome sequence of Planktotalea frisia SH6-1.</title>
        <authorList>
            <person name="Poehlein A."/>
            <person name="Bakenhus I."/>
            <person name="Voget S."/>
            <person name="Brinkhoff T."/>
            <person name="Simon M."/>
        </authorList>
    </citation>
    <scope>NUCLEOTIDE SEQUENCE [LARGE SCALE GENOMIC DNA]</scope>
    <source>
        <strain evidence="2 3">SH6-1</strain>
    </source>
</reference>
<dbReference type="SUPFAM" id="SSF52980">
    <property type="entry name" value="Restriction endonuclease-like"/>
    <property type="match status" value="1"/>
</dbReference>
<evidence type="ECO:0000313" key="3">
    <source>
        <dbReference type="Proteomes" id="UP000184514"/>
    </source>
</evidence>
<dbReference type="Proteomes" id="UP000184514">
    <property type="component" value="Unassembled WGS sequence"/>
</dbReference>
<comment type="caution">
    <text evidence="2">The sequence shown here is derived from an EMBL/GenBank/DDBJ whole genome shotgun (WGS) entry which is preliminary data.</text>
</comment>
<keyword evidence="3" id="KW-1185">Reference proteome</keyword>
<proteinExistence type="predicted"/>
<dbReference type="RefSeq" id="WP_072629281.1">
    <property type="nucleotide sequence ID" value="NZ_MLCB01000053.1"/>
</dbReference>
<name>A0A1L9P148_9RHOB</name>
<feature type="domain" description="Mrr-like" evidence="1">
    <location>
        <begin position="34"/>
        <end position="123"/>
    </location>
</feature>
<evidence type="ECO:0000313" key="2">
    <source>
        <dbReference type="EMBL" id="OJI95153.1"/>
    </source>
</evidence>
<dbReference type="Pfam" id="PF13156">
    <property type="entry name" value="Mrr_cat_2"/>
    <property type="match status" value="1"/>
</dbReference>
<accession>A0A1L9P148</accession>